<keyword evidence="3" id="KW-0807">Transducer</keyword>
<dbReference type="InterPro" id="IPR051310">
    <property type="entry name" value="MCP_chemotaxis"/>
</dbReference>
<evidence type="ECO:0000259" key="4">
    <source>
        <dbReference type="PROSITE" id="PS50111"/>
    </source>
</evidence>
<evidence type="ECO:0008006" key="8">
    <source>
        <dbReference type="Google" id="ProtNLM"/>
    </source>
</evidence>
<dbReference type="RefSeq" id="WP_281929582.1">
    <property type="nucleotide sequence ID" value="NZ_AP027142.1"/>
</dbReference>
<accession>A0ABN6VAZ2</accession>
<comment type="similarity">
    <text evidence="2">Belongs to the methyl-accepting chemotaxis (MCP) protein family.</text>
</comment>
<dbReference type="PROSITE" id="PS50885">
    <property type="entry name" value="HAMP"/>
    <property type="match status" value="1"/>
</dbReference>
<dbReference type="Proteomes" id="UP001317629">
    <property type="component" value="Chromosome"/>
</dbReference>
<dbReference type="CDD" id="cd11386">
    <property type="entry name" value="MCP_signal"/>
    <property type="match status" value="1"/>
</dbReference>
<organism evidence="6 7">
    <name type="scientific">Methylocystis iwaonis</name>
    <dbReference type="NCBI Taxonomy" id="2885079"/>
    <lineage>
        <taxon>Bacteria</taxon>
        <taxon>Pseudomonadati</taxon>
        <taxon>Pseudomonadota</taxon>
        <taxon>Alphaproteobacteria</taxon>
        <taxon>Hyphomicrobiales</taxon>
        <taxon>Methylocystaceae</taxon>
        <taxon>Methylocystis</taxon>
    </lineage>
</organism>
<keyword evidence="7" id="KW-1185">Reference proteome</keyword>
<dbReference type="PRINTS" id="PR00260">
    <property type="entry name" value="CHEMTRNSDUCR"/>
</dbReference>
<dbReference type="EMBL" id="AP027142">
    <property type="protein sequence ID" value="BDV32495.1"/>
    <property type="molecule type" value="Genomic_DNA"/>
</dbReference>
<dbReference type="PROSITE" id="PS50111">
    <property type="entry name" value="CHEMOTAXIS_TRANSDUC_2"/>
    <property type="match status" value="1"/>
</dbReference>
<feature type="domain" description="Methyl-accepting transducer" evidence="4">
    <location>
        <begin position="225"/>
        <end position="454"/>
    </location>
</feature>
<protein>
    <recommendedName>
        <fullName evidence="8">Methyl-accepting chemotaxis protein</fullName>
    </recommendedName>
</protein>
<feature type="domain" description="HAMP" evidence="5">
    <location>
        <begin position="169"/>
        <end position="220"/>
    </location>
</feature>
<proteinExistence type="inferred from homology"/>
<dbReference type="PANTHER" id="PTHR43531">
    <property type="entry name" value="PROTEIN ICFG"/>
    <property type="match status" value="1"/>
</dbReference>
<sequence>MTRLFSRFESSALGKTAIIAAASASASAALAGFFGAYTLEHVGAVASAAFGVLSLIALVKNDRAHARVINKIATVCGEAAKGNFEARITDIQEIGGEADAQHKVNDMIDRSDAFVREATASLAAVCRNVYYRRIFLEGLDGAFRNAAEVINDSVKAQSAVEAARAKAAAEQTQIVDELGQGLKSLAEGDLTARLQNFPGTYRSLEQDFNAAAGQLEGALTGIIGGADMLCSTTREITSAANDLARRTEQAAAGLEETAAAIHEISNTVVKTTEGARQARETVSHAKSEAEKSNEIVRGAIDTMSRIEKSSQDIAQIIGVIDEIAFQTNLLALNAGVEAARAGDAGRGFAVVAAEVRALAQRSAEAAKEIRGLISVSSDDVRVGVERVTQTGKALERIVAEVVRVNQIIAEMASGASEQSAAIQQINIAIGQMDQDTQKNAAMVEETTAATHNLLQETEGLVRSVQDFKVTQNLAARASIPSAARKSATVALKHVASAGGAAVRKLAADAKESGWEEF</sequence>
<name>A0ABN6VAZ2_9HYPH</name>
<evidence type="ECO:0000313" key="7">
    <source>
        <dbReference type="Proteomes" id="UP001317629"/>
    </source>
</evidence>
<dbReference type="SMART" id="SM00283">
    <property type="entry name" value="MA"/>
    <property type="match status" value="1"/>
</dbReference>
<evidence type="ECO:0000313" key="6">
    <source>
        <dbReference type="EMBL" id="BDV32495.1"/>
    </source>
</evidence>
<dbReference type="Pfam" id="PF00015">
    <property type="entry name" value="MCPsignal"/>
    <property type="match status" value="1"/>
</dbReference>
<evidence type="ECO:0000256" key="2">
    <source>
        <dbReference type="ARBA" id="ARBA00029447"/>
    </source>
</evidence>
<evidence type="ECO:0000256" key="1">
    <source>
        <dbReference type="ARBA" id="ARBA00022500"/>
    </source>
</evidence>
<reference evidence="6 7" key="1">
    <citation type="journal article" date="2023" name="Int. J. Syst. Evol. Microbiol.">
        <title>Methylocystis iwaonis sp. nov., a type II methane-oxidizing bacterium from surface soil of a rice paddy field in Japan, and emended description of the genus Methylocystis (ex Whittenbury et al. 1970) Bowman et al. 1993.</title>
        <authorList>
            <person name="Kaise H."/>
            <person name="Sawadogo J.B."/>
            <person name="Alam M.S."/>
            <person name="Ueno C."/>
            <person name="Dianou D."/>
            <person name="Shinjo R."/>
            <person name="Asakawa S."/>
        </authorList>
    </citation>
    <scope>NUCLEOTIDE SEQUENCE [LARGE SCALE GENOMIC DNA]</scope>
    <source>
        <strain evidence="6 7">SS37A-Re</strain>
    </source>
</reference>
<dbReference type="SUPFAM" id="SSF58104">
    <property type="entry name" value="Methyl-accepting chemotaxis protein (MCP) signaling domain"/>
    <property type="match status" value="1"/>
</dbReference>
<dbReference type="InterPro" id="IPR003660">
    <property type="entry name" value="HAMP_dom"/>
</dbReference>
<dbReference type="Gene3D" id="1.10.287.950">
    <property type="entry name" value="Methyl-accepting chemotaxis protein"/>
    <property type="match status" value="1"/>
</dbReference>
<dbReference type="SMART" id="SM00304">
    <property type="entry name" value="HAMP"/>
    <property type="match status" value="2"/>
</dbReference>
<gene>
    <name evidence="6" type="ORF">SS37A_00240</name>
</gene>
<dbReference type="InterPro" id="IPR004090">
    <property type="entry name" value="Chemotax_Me-accpt_rcpt"/>
</dbReference>
<dbReference type="PANTHER" id="PTHR43531:SF11">
    <property type="entry name" value="METHYL-ACCEPTING CHEMOTAXIS PROTEIN 3"/>
    <property type="match status" value="1"/>
</dbReference>
<keyword evidence="1" id="KW-0145">Chemotaxis</keyword>
<evidence type="ECO:0000256" key="3">
    <source>
        <dbReference type="PROSITE-ProRule" id="PRU00284"/>
    </source>
</evidence>
<dbReference type="Gene3D" id="1.20.120.1530">
    <property type="match status" value="1"/>
</dbReference>
<evidence type="ECO:0000259" key="5">
    <source>
        <dbReference type="PROSITE" id="PS50885"/>
    </source>
</evidence>
<dbReference type="InterPro" id="IPR004089">
    <property type="entry name" value="MCPsignal_dom"/>
</dbReference>